<dbReference type="Proteomes" id="UP000031802">
    <property type="component" value="Unassembled WGS sequence"/>
</dbReference>
<dbReference type="STRING" id="1229276.DI53_3003"/>
<organism evidence="2 3">
    <name type="scientific">Sphingobacterium deserti</name>
    <dbReference type="NCBI Taxonomy" id="1229276"/>
    <lineage>
        <taxon>Bacteria</taxon>
        <taxon>Pseudomonadati</taxon>
        <taxon>Bacteroidota</taxon>
        <taxon>Sphingobacteriia</taxon>
        <taxon>Sphingobacteriales</taxon>
        <taxon>Sphingobacteriaceae</taxon>
        <taxon>Sphingobacterium</taxon>
    </lineage>
</organism>
<reference evidence="2 3" key="2">
    <citation type="journal article" date="2015" name="PLoS ONE">
        <title>Whole-Genome Optical Mapping and Finished Genome Sequence of Sphingobacterium deserti sp. nov., a New Species Isolated from the Western Desert of China.</title>
        <authorList>
            <person name="Teng C."/>
            <person name="Zhou Z."/>
            <person name="Molnar I."/>
            <person name="Li X."/>
            <person name="Tang R."/>
            <person name="Chen M."/>
            <person name="Wang L."/>
            <person name="Su S."/>
            <person name="Zhang W."/>
            <person name="Lin M."/>
        </authorList>
    </citation>
    <scope>NUCLEOTIDE SEQUENCE [LARGE SCALE GENOMIC DNA]</scope>
    <source>
        <strain evidence="3">ACCC05744</strain>
    </source>
</reference>
<gene>
    <name evidence="2" type="ORF">DI53_3003</name>
</gene>
<dbReference type="PATRIC" id="fig|1229276.3.peg.3105"/>
<dbReference type="RefSeq" id="WP_037501237.1">
    <property type="nucleotide sequence ID" value="NZ_JJMU01000054.1"/>
</dbReference>
<keyword evidence="1" id="KW-0732">Signal</keyword>
<sequence length="172" mass="19313">MKKYLVVMSSLYALLCFSFCSSSGKKATEDNEVAIKKDSVTDSCTINGTRFVVYQRDSLAYIKAFGKQDTIYGELQLRAPVYFVRAHQSEKVLHYAYPQFQVNQVLMLFGNKADSAMLEARGLAPDLWCGTHIQGLLLKNGQALLTKKLHDGIKCKGFSSDEKDFYSLASER</sequence>
<accession>A0A0B8SZG4</accession>
<comment type="caution">
    <text evidence="2">The sequence shown here is derived from an EMBL/GenBank/DDBJ whole genome shotgun (WGS) entry which is preliminary data.</text>
</comment>
<feature type="signal peptide" evidence="1">
    <location>
        <begin position="1"/>
        <end position="27"/>
    </location>
</feature>
<dbReference type="EMBL" id="JJMU01000054">
    <property type="protein sequence ID" value="KGE13167.1"/>
    <property type="molecule type" value="Genomic_DNA"/>
</dbReference>
<reference evidence="3" key="1">
    <citation type="submission" date="2014-04" db="EMBL/GenBank/DDBJ databases">
        <title>Whole-Genome optical mapping and complete genome sequence of Sphingobacterium deserti sp. nov., a new spaces isolated from desert in the west of China.</title>
        <authorList>
            <person name="Teng C."/>
            <person name="Zhou Z."/>
            <person name="Li X."/>
            <person name="Chen M."/>
            <person name="Lin M."/>
            <person name="Wang L."/>
            <person name="Su S."/>
            <person name="Zhang C."/>
            <person name="Zhang W."/>
        </authorList>
    </citation>
    <scope>NUCLEOTIDE SEQUENCE [LARGE SCALE GENOMIC DNA]</scope>
    <source>
        <strain evidence="3">ACCC05744</strain>
    </source>
</reference>
<name>A0A0B8SZG4_9SPHI</name>
<evidence type="ECO:0000256" key="1">
    <source>
        <dbReference type="SAM" id="SignalP"/>
    </source>
</evidence>
<protein>
    <recommendedName>
        <fullName evidence="4">Lipoprotein</fullName>
    </recommendedName>
</protein>
<feature type="chain" id="PRO_5002124295" description="Lipoprotein" evidence="1">
    <location>
        <begin position="28"/>
        <end position="172"/>
    </location>
</feature>
<proteinExistence type="predicted"/>
<evidence type="ECO:0000313" key="2">
    <source>
        <dbReference type="EMBL" id="KGE13167.1"/>
    </source>
</evidence>
<evidence type="ECO:0008006" key="4">
    <source>
        <dbReference type="Google" id="ProtNLM"/>
    </source>
</evidence>
<evidence type="ECO:0000313" key="3">
    <source>
        <dbReference type="Proteomes" id="UP000031802"/>
    </source>
</evidence>
<keyword evidence="3" id="KW-1185">Reference proteome</keyword>
<dbReference type="AlphaFoldDB" id="A0A0B8SZG4"/>